<dbReference type="EMBL" id="LS483499">
    <property type="protein sequence ID" value="SQK75985.1"/>
    <property type="molecule type" value="Genomic_DNA"/>
</dbReference>
<protein>
    <recommendedName>
        <fullName evidence="3">DNA polymerase III subunit epsilon</fullName>
    </recommendedName>
</protein>
<evidence type="ECO:0008006" key="3">
    <source>
        <dbReference type="Google" id="ProtNLM"/>
    </source>
</evidence>
<dbReference type="KEGG" id="tpty:NCTC11468_02834"/>
<dbReference type="AlphaFoldDB" id="A0A2X5RBW6"/>
<sequence>MSKILWLDLETFSEVPIKNGNHAYAENVEVMLFARAVDTAPVHLWDVTCVSRPVLVPDTF</sequence>
<dbReference type="Proteomes" id="UP000248758">
    <property type="component" value="Chromosome 1"/>
</dbReference>
<gene>
    <name evidence="1" type="ORF">NCTC11468_02834</name>
</gene>
<organism evidence="1 2">
    <name type="scientific">Tatumella ptyseos</name>
    <dbReference type="NCBI Taxonomy" id="82987"/>
    <lineage>
        <taxon>Bacteria</taxon>
        <taxon>Pseudomonadati</taxon>
        <taxon>Pseudomonadota</taxon>
        <taxon>Gammaproteobacteria</taxon>
        <taxon>Enterobacterales</taxon>
        <taxon>Erwiniaceae</taxon>
        <taxon>Tatumella</taxon>
    </lineage>
</organism>
<name>A0A2X5RBW6_9GAMM</name>
<proteinExistence type="predicted"/>
<evidence type="ECO:0000313" key="2">
    <source>
        <dbReference type="Proteomes" id="UP000248758"/>
    </source>
</evidence>
<evidence type="ECO:0000313" key="1">
    <source>
        <dbReference type="EMBL" id="SQK75985.1"/>
    </source>
</evidence>
<accession>A0A2X5RBW6</accession>
<reference evidence="1 2" key="1">
    <citation type="submission" date="2018-06" db="EMBL/GenBank/DDBJ databases">
        <authorList>
            <consortium name="Pathogen Informatics"/>
            <person name="Doyle S."/>
        </authorList>
    </citation>
    <scope>NUCLEOTIDE SEQUENCE [LARGE SCALE GENOMIC DNA]</scope>
    <source>
        <strain evidence="1 2">NCTC11468</strain>
    </source>
</reference>